<dbReference type="InterPro" id="IPR024588">
    <property type="entry name" value="YejM_N"/>
</dbReference>
<evidence type="ECO:0000256" key="1">
    <source>
        <dbReference type="SAM" id="Phobius"/>
    </source>
</evidence>
<accession>A0A7Z7ETF8</accession>
<evidence type="ECO:0000313" key="4">
    <source>
        <dbReference type="Proteomes" id="UP000287766"/>
    </source>
</evidence>
<dbReference type="PIRSF" id="PIRSF004950">
    <property type="entry name" value="Mmb_sulf_HI0842"/>
    <property type="match status" value="1"/>
</dbReference>
<reference evidence="4" key="1">
    <citation type="journal article" date="2018" name="Front. Microbiol.">
        <title>Genome-Based Analysis Reveals the Taxonomy and Diversity of the Family Idiomarinaceae.</title>
        <authorList>
            <person name="Liu Y."/>
            <person name="Lai Q."/>
            <person name="Shao Z."/>
        </authorList>
    </citation>
    <scope>NUCLEOTIDE SEQUENCE [LARGE SCALE GENOMIC DNA]</scope>
    <source>
        <strain evidence="4">KYW314</strain>
    </source>
</reference>
<dbReference type="AlphaFoldDB" id="A0A7Z7ETF8"/>
<dbReference type="Proteomes" id="UP000287766">
    <property type="component" value="Unassembled WGS sequence"/>
</dbReference>
<keyword evidence="4" id="KW-1185">Reference proteome</keyword>
<feature type="transmembrane region" description="Helical" evidence="1">
    <location>
        <begin position="96"/>
        <end position="123"/>
    </location>
</feature>
<protein>
    <submittedName>
        <fullName evidence="3">Alkaline phosphatase</fullName>
    </submittedName>
</protein>
<proteinExistence type="predicted"/>
<dbReference type="InterPro" id="IPR012159">
    <property type="entry name" value="YejM-like"/>
</dbReference>
<feature type="transmembrane region" description="Helical" evidence="1">
    <location>
        <begin position="218"/>
        <end position="240"/>
    </location>
</feature>
<name>A0A7Z7ETF8_9GAMM</name>
<keyword evidence="1" id="KW-0472">Membrane</keyword>
<comment type="caution">
    <text evidence="3">The sequence shown here is derived from an EMBL/GenBank/DDBJ whole genome shotgun (WGS) entry which is preliminary data.</text>
</comment>
<keyword evidence="1" id="KW-1133">Transmembrane helix</keyword>
<dbReference type="EMBL" id="PIPR01000001">
    <property type="protein sequence ID" value="RUO41031.1"/>
    <property type="molecule type" value="Genomic_DNA"/>
</dbReference>
<dbReference type="Pfam" id="PF11893">
    <property type="entry name" value="DUF3413"/>
    <property type="match status" value="1"/>
</dbReference>
<feature type="domain" description="Inner membrane protein YejM N-terminal" evidence="2">
    <location>
        <begin position="52"/>
        <end position="302"/>
    </location>
</feature>
<feature type="transmembrane region" description="Helical" evidence="1">
    <location>
        <begin position="177"/>
        <end position="206"/>
    </location>
</feature>
<organism evidence="3 4">
    <name type="scientific">Pseudidiomarina aestuarii</name>
    <dbReference type="NCBI Taxonomy" id="624146"/>
    <lineage>
        <taxon>Bacteria</taxon>
        <taxon>Pseudomonadati</taxon>
        <taxon>Pseudomonadota</taxon>
        <taxon>Gammaproteobacteria</taxon>
        <taxon>Alteromonadales</taxon>
        <taxon>Idiomarinaceae</taxon>
        <taxon>Pseudidiomarina</taxon>
    </lineage>
</organism>
<sequence length="557" mass="62728">MLSISIIRQHKQHRLLNNSVKYCYNRCRNALSSRIVEPTNHNNDEFTMRQRKQRRDKIARLISWGHWFTFFNILVALVIGLFYVDAAETPGSALGVIYLLVSWLGHFAFLPFVFFIILIFPFCMLVPYPRILRGIASLVASIGLLALIADMLFYRQYGFHLNTYSLSQLALDAETAFTGASFLILLGMLLTFIVVLVFELGLANLAYKRLDRLQTKHWGISVSAVFVLCFLTSHTIHIWADAVFYTPITKQDDLFPLSYPTTAKTLMNKHGLLDDQQAVTTDRLLREIDTLELTYPSAALLCAKQADVVDTLIVTMDVLDSDRVEQMSSLTTVPWPILGQLDATSGAFELRYGLPDLYMAAMAKARQEPAYIERLHDYDIRVVPSLPAAIDSDTKTIWWAQLEHLTETDARAIEAAIATGMRVFVLGLTNQNAPAQGFSEDSMRVPLYVANVELQPQQLAQLVDIMPTVVGHYMNCAEGTKTWSLGQDLAKHETEWPMIASYGSQLVIYTEAERIVIDQDATTRMFQGAEEMPNAVPLTPILINALRDVKRFSATGE</sequence>
<feature type="transmembrane region" description="Helical" evidence="1">
    <location>
        <begin position="58"/>
        <end position="84"/>
    </location>
</feature>
<evidence type="ECO:0000259" key="2">
    <source>
        <dbReference type="Pfam" id="PF11893"/>
    </source>
</evidence>
<evidence type="ECO:0000313" key="3">
    <source>
        <dbReference type="EMBL" id="RUO41031.1"/>
    </source>
</evidence>
<keyword evidence="1" id="KW-0812">Transmembrane</keyword>
<gene>
    <name evidence="3" type="ORF">CWE22_02230</name>
</gene>
<feature type="transmembrane region" description="Helical" evidence="1">
    <location>
        <begin position="135"/>
        <end position="157"/>
    </location>
</feature>